<dbReference type="Gene3D" id="2.30.30.140">
    <property type="match status" value="2"/>
</dbReference>
<dbReference type="CDD" id="cd20386">
    <property type="entry name" value="Tudor_PHF20-like"/>
    <property type="match status" value="1"/>
</dbReference>
<dbReference type="PANTHER" id="PTHR15856">
    <property type="entry name" value="PHD FINGER PROTEIN 20-RELATED"/>
    <property type="match status" value="1"/>
</dbReference>
<dbReference type="PANTHER" id="PTHR15856:SF51">
    <property type="entry name" value="MBD-R2"/>
    <property type="match status" value="1"/>
</dbReference>
<feature type="region of interest" description="Disordered" evidence="5">
    <location>
        <begin position="364"/>
        <end position="393"/>
    </location>
</feature>
<dbReference type="GO" id="GO:0044545">
    <property type="term" value="C:NSL complex"/>
    <property type="evidence" value="ECO:0007669"/>
    <property type="project" value="TreeGrafter"/>
</dbReference>
<dbReference type="SUPFAM" id="SSF63748">
    <property type="entry name" value="Tudor/PWWP/MBT"/>
    <property type="match status" value="1"/>
</dbReference>
<feature type="domain" description="C2H2-type" evidence="6">
    <location>
        <begin position="668"/>
        <end position="698"/>
    </location>
</feature>
<keyword evidence="4" id="KW-0862">Zinc</keyword>
<dbReference type="PROSITE" id="PS00028">
    <property type="entry name" value="ZINC_FINGER_C2H2_1"/>
    <property type="match status" value="1"/>
</dbReference>
<dbReference type="InterPro" id="IPR043449">
    <property type="entry name" value="PHF20-like"/>
</dbReference>
<feature type="region of interest" description="Disordered" evidence="5">
    <location>
        <begin position="67"/>
        <end position="95"/>
    </location>
</feature>
<keyword evidence="3" id="KW-0539">Nucleus</keyword>
<dbReference type="OrthoDB" id="161570at2759"/>
<comment type="subcellular location">
    <subcellularLocation>
        <location evidence="1">Nucleus</location>
    </subcellularLocation>
</comment>
<proteinExistence type="predicted"/>
<feature type="compositionally biased region" description="Basic and acidic residues" evidence="5">
    <location>
        <begin position="121"/>
        <end position="138"/>
    </location>
</feature>
<organism evidence="7 8">
    <name type="scientific">Cimex lectularius</name>
    <name type="common">Bed bug</name>
    <name type="synonym">Acanthia lectularia</name>
    <dbReference type="NCBI Taxonomy" id="79782"/>
    <lineage>
        <taxon>Eukaryota</taxon>
        <taxon>Metazoa</taxon>
        <taxon>Ecdysozoa</taxon>
        <taxon>Arthropoda</taxon>
        <taxon>Hexapoda</taxon>
        <taxon>Insecta</taxon>
        <taxon>Pterygota</taxon>
        <taxon>Neoptera</taxon>
        <taxon>Paraneoptera</taxon>
        <taxon>Hemiptera</taxon>
        <taxon>Heteroptera</taxon>
        <taxon>Panheteroptera</taxon>
        <taxon>Cimicomorpha</taxon>
        <taxon>Cimicidae</taxon>
        <taxon>Cimex</taxon>
    </lineage>
</organism>
<evidence type="ECO:0000256" key="2">
    <source>
        <dbReference type="ARBA" id="ARBA00022737"/>
    </source>
</evidence>
<feature type="region of interest" description="Disordered" evidence="5">
    <location>
        <begin position="717"/>
        <end position="845"/>
    </location>
</feature>
<evidence type="ECO:0000256" key="5">
    <source>
        <dbReference type="SAM" id="MobiDB-lite"/>
    </source>
</evidence>
<dbReference type="KEGG" id="clec:106663552"/>
<accession>A0A8I6RET8</accession>
<dbReference type="SMART" id="SM00333">
    <property type="entry name" value="TUDOR"/>
    <property type="match status" value="1"/>
</dbReference>
<protein>
    <recommendedName>
        <fullName evidence="6">C2H2-type domain-containing protein</fullName>
    </recommendedName>
</protein>
<name>A0A8I6RET8_CIMLE</name>
<evidence type="ECO:0000259" key="6">
    <source>
        <dbReference type="PROSITE" id="PS50157"/>
    </source>
</evidence>
<keyword evidence="2" id="KW-0677">Repeat</keyword>
<dbReference type="Proteomes" id="UP000494040">
    <property type="component" value="Unassembled WGS sequence"/>
</dbReference>
<dbReference type="GO" id="GO:0008270">
    <property type="term" value="F:zinc ion binding"/>
    <property type="evidence" value="ECO:0007669"/>
    <property type="project" value="UniProtKB-KW"/>
</dbReference>
<keyword evidence="8" id="KW-1185">Reference proteome</keyword>
<evidence type="ECO:0000313" key="8">
    <source>
        <dbReference type="Proteomes" id="UP000494040"/>
    </source>
</evidence>
<evidence type="ECO:0000256" key="1">
    <source>
        <dbReference type="ARBA" id="ARBA00004123"/>
    </source>
</evidence>
<dbReference type="AlphaFoldDB" id="A0A8I6RET8"/>
<dbReference type="EnsemblMetazoa" id="XM_014388449.2">
    <property type="protein sequence ID" value="XP_014243935.1"/>
    <property type="gene ID" value="LOC106663552"/>
</dbReference>
<dbReference type="GO" id="GO:0006357">
    <property type="term" value="P:regulation of transcription by RNA polymerase II"/>
    <property type="evidence" value="ECO:0007669"/>
    <property type="project" value="TreeGrafter"/>
</dbReference>
<keyword evidence="4" id="KW-0863">Zinc-finger</keyword>
<dbReference type="RefSeq" id="XP_014243935.1">
    <property type="nucleotide sequence ID" value="XM_014388449.2"/>
</dbReference>
<feature type="compositionally biased region" description="Polar residues" evidence="5">
    <location>
        <begin position="749"/>
        <end position="758"/>
    </location>
</feature>
<feature type="region of interest" description="Disordered" evidence="5">
    <location>
        <begin position="1"/>
        <end position="49"/>
    </location>
</feature>
<feature type="compositionally biased region" description="Low complexity" evidence="5">
    <location>
        <begin position="792"/>
        <end position="801"/>
    </location>
</feature>
<evidence type="ECO:0000313" key="7">
    <source>
        <dbReference type="EnsemblMetazoa" id="XP_014243935.1"/>
    </source>
</evidence>
<dbReference type="InterPro" id="IPR013087">
    <property type="entry name" value="Znf_C2H2_type"/>
</dbReference>
<sequence>MELAQTEKKRKQSEENLPREGVSSEDYNSEDSDASFGQSKLGKKRNSKPSLKMKEILFSRLASKVFEQTRSSGASDEMIDEDNTTNSENSDGNNLFSEINWEENIEVDASDLIDEFAPRPTSKDVKTEEPEPEPKEELAPDQQSMEAEIKEEYKEKIELNGKLDTEILEQEFKPGLKLYVMDYKCSTWNEATIAEVDWEENEVLVQYGDSTKSEEWVAMSSQRLSRLIPDNSQIPTRPTITSQTSEIVIKPTEGQQEDKDIYKKRVKKSHIRSSLKNMKSLNKKALKRSNMPREQIAKLESAVSPKHKGKFQIGEKVLAKWSEHRMQKFPAIIKKMAGQGSYDVLFYDGFEKTISEDHLYKTTEEESAKYRHSNPSEADSFVDMDADSKEARRQRKKKTFDDYVFVKDLQKKQRKQEGFSMKKHYFKSKDISSMKSKSSLKKKKKLLLLENENRQQDKMEEFQDYPITSTPIKQDALVHEPQPENKINPETDRWSCDISVTARPISIAGPLEGTSFRTVIIPDKQLSNGWVKHAIQLNEEWKAFLISPDKYKVNSIEELKDYFGRLHKSFQRNLDFTYPSHLLPKLIEKQRDLEAINEVFPNWIIRKKIGKKHGTVKSPIKTIHPLSSVNKVGKVRTLLPKYRVEPSSSSPALTPPTEPVPSDGDNVWKCVKEGCEKKFRKESLLQMHIKHYHVEFESLVGAAPNVVDLALARSEIANSDPGPSKSPFPVKRIPSTSVKSEHDPIVQSIAPQMPQSSPVMPRQERNENLAPKRPYQPLEEKKPTIKTIFPFSQSSSLDSSSRLNFESDDFESDEEKLFKPQPKYKKPKPSAIKDETISRPEPTYPVAPGLRYIKKKIAVIDKQQVGTDSNGKLNIGLSGK</sequence>
<evidence type="ECO:0000256" key="3">
    <source>
        <dbReference type="ARBA" id="ARBA00023242"/>
    </source>
</evidence>
<feature type="compositionally biased region" description="Polar residues" evidence="5">
    <location>
        <begin position="84"/>
        <end position="95"/>
    </location>
</feature>
<dbReference type="GO" id="GO:0005634">
    <property type="term" value="C:nucleus"/>
    <property type="evidence" value="ECO:0007669"/>
    <property type="project" value="UniProtKB-SubCell"/>
</dbReference>
<evidence type="ECO:0000256" key="4">
    <source>
        <dbReference type="PROSITE-ProRule" id="PRU00042"/>
    </source>
</evidence>
<dbReference type="InterPro" id="IPR002999">
    <property type="entry name" value="Tudor"/>
</dbReference>
<dbReference type="GeneID" id="106663552"/>
<dbReference type="PROSITE" id="PS50157">
    <property type="entry name" value="ZINC_FINGER_C2H2_2"/>
    <property type="match status" value="1"/>
</dbReference>
<keyword evidence="4" id="KW-0479">Metal-binding</keyword>
<feature type="region of interest" description="Disordered" evidence="5">
    <location>
        <begin position="113"/>
        <end position="145"/>
    </location>
</feature>
<reference evidence="7" key="1">
    <citation type="submission" date="2022-01" db="UniProtKB">
        <authorList>
            <consortium name="EnsemblMetazoa"/>
        </authorList>
    </citation>
    <scope>IDENTIFICATION</scope>
</reference>